<keyword evidence="2" id="KW-1185">Reference proteome</keyword>
<name>A0A847SE65_9NEIS</name>
<dbReference type="Proteomes" id="UP000587991">
    <property type="component" value="Unassembled WGS sequence"/>
</dbReference>
<sequence>MNADTTPARYQDALGELSGSLHNDGKWLTLTLGDTRFSGMAFDSLSPESPLPDGSRFQLQHDVLCQCALYLRLPLTLLSAEGPQAAQLEIIQHLGQPAPHGGLDRADLQLQLHMPPQHWRSREGRSDFEDALLDLQRQLPDGLRLRCCFGCQYGDYSVYGQGSFGSLMCFREYKAIYDQVRSKLDYRQQLDQFSHTVQETGCCPEFTLRKPGAGYRG</sequence>
<protein>
    <submittedName>
        <fullName evidence="1">Uncharacterized protein</fullName>
    </submittedName>
</protein>
<gene>
    <name evidence="1" type="ORF">HF682_11235</name>
</gene>
<accession>A0A847SE65</accession>
<dbReference type="EMBL" id="JABAIM010000002">
    <property type="protein sequence ID" value="NLR75736.1"/>
    <property type="molecule type" value="Genomic_DNA"/>
</dbReference>
<evidence type="ECO:0000313" key="2">
    <source>
        <dbReference type="Proteomes" id="UP000587991"/>
    </source>
</evidence>
<reference evidence="1 2" key="1">
    <citation type="submission" date="2020-04" db="EMBL/GenBank/DDBJ databases">
        <title>Draft genome of Leeia sp. IMCC25680.</title>
        <authorList>
            <person name="Song J."/>
            <person name="Cho J.-C."/>
        </authorList>
    </citation>
    <scope>NUCLEOTIDE SEQUENCE [LARGE SCALE GENOMIC DNA]</scope>
    <source>
        <strain evidence="1 2">IMCC25680</strain>
    </source>
</reference>
<evidence type="ECO:0000313" key="1">
    <source>
        <dbReference type="EMBL" id="NLR75736.1"/>
    </source>
</evidence>
<comment type="caution">
    <text evidence="1">The sequence shown here is derived from an EMBL/GenBank/DDBJ whole genome shotgun (WGS) entry which is preliminary data.</text>
</comment>
<dbReference type="InterPro" id="IPR046271">
    <property type="entry name" value="DUF6304"/>
</dbReference>
<dbReference type="Pfam" id="PF19822">
    <property type="entry name" value="DUF6304"/>
    <property type="match status" value="1"/>
</dbReference>
<dbReference type="RefSeq" id="WP_168877380.1">
    <property type="nucleotide sequence ID" value="NZ_JABAIM010000002.1"/>
</dbReference>
<dbReference type="AlphaFoldDB" id="A0A847SE65"/>
<proteinExistence type="predicted"/>
<organism evidence="1 2">
    <name type="scientific">Leeia aquatica</name>
    <dbReference type="NCBI Taxonomy" id="2725557"/>
    <lineage>
        <taxon>Bacteria</taxon>
        <taxon>Pseudomonadati</taxon>
        <taxon>Pseudomonadota</taxon>
        <taxon>Betaproteobacteria</taxon>
        <taxon>Neisseriales</taxon>
        <taxon>Leeiaceae</taxon>
        <taxon>Leeia</taxon>
    </lineage>
</organism>